<feature type="transmembrane region" description="Helical" evidence="1">
    <location>
        <begin position="72"/>
        <end position="94"/>
    </location>
</feature>
<keyword evidence="1" id="KW-1133">Transmembrane helix</keyword>
<reference evidence="3 4" key="2">
    <citation type="submission" date="2020-06" db="EMBL/GenBank/DDBJ databases">
        <title>Polyphasic characterization of a Rahnella strain isolated from tree sap.</title>
        <authorList>
            <person name="Kim I.S."/>
        </authorList>
    </citation>
    <scope>NUCLEOTIDE SEQUENCE [LARGE SCALE GENOMIC DNA]</scope>
    <source>
        <strain evidence="3 4">SAP-1</strain>
    </source>
</reference>
<proteinExistence type="predicted"/>
<gene>
    <name evidence="3" type="ORF">GW590_02125</name>
</gene>
<keyword evidence="4" id="KW-1185">Reference proteome</keyword>
<feature type="transmembrane region" description="Helical" evidence="1">
    <location>
        <begin position="101"/>
        <end position="122"/>
    </location>
</feature>
<sequence>MPWNNLTYFGDSMLVLPTAVVLALFIAWKVSGRYTALAWLFTLGCAGFIVSLSKLLFLTWGIGSAALDFTGFSGHTTMSATLWPVMMWLIGGAFSLGKRRVMIAIGFLIPLMVGISRLALHAHSPSEVIAGMLLGSGCSSLFLHFNRHQQVKGLTIPQLALLLLLPLALMNHGQKATTQQLLEHLATKISGHQPWSREKLLHPDDQRQQWQNHAEVNHTI</sequence>
<feature type="transmembrane region" description="Helical" evidence="1">
    <location>
        <begin position="37"/>
        <end position="60"/>
    </location>
</feature>
<dbReference type="SUPFAM" id="SSF48317">
    <property type="entry name" value="Acid phosphatase/Vanadium-dependent haloperoxidase"/>
    <property type="match status" value="1"/>
</dbReference>
<reference evidence="3 4" key="1">
    <citation type="submission" date="2020-01" db="EMBL/GenBank/DDBJ databases">
        <authorList>
            <person name="Lee S.D."/>
        </authorList>
    </citation>
    <scope>NUCLEOTIDE SEQUENCE [LARGE SCALE GENOMIC DNA]</scope>
    <source>
        <strain evidence="3 4">SAP-1</strain>
    </source>
</reference>
<dbReference type="Gene3D" id="1.20.144.10">
    <property type="entry name" value="Phosphatidic acid phosphatase type 2/haloperoxidase"/>
    <property type="match status" value="1"/>
</dbReference>
<dbReference type="InterPro" id="IPR000326">
    <property type="entry name" value="PAP2/HPO"/>
</dbReference>
<dbReference type="RefSeq" id="WP_169401356.1">
    <property type="nucleotide sequence ID" value="NZ_JAADJU010000001.1"/>
</dbReference>
<evidence type="ECO:0000259" key="2">
    <source>
        <dbReference type="SMART" id="SM00014"/>
    </source>
</evidence>
<feature type="domain" description="Phosphatidic acid phosphatase type 2/haloperoxidase" evidence="2">
    <location>
        <begin position="16"/>
        <end position="143"/>
    </location>
</feature>
<evidence type="ECO:0000313" key="4">
    <source>
        <dbReference type="Proteomes" id="UP000585363"/>
    </source>
</evidence>
<evidence type="ECO:0000256" key="1">
    <source>
        <dbReference type="SAM" id="Phobius"/>
    </source>
</evidence>
<evidence type="ECO:0000313" key="3">
    <source>
        <dbReference type="EMBL" id="NMP25674.1"/>
    </source>
</evidence>
<accession>A0A848MH27</accession>
<protein>
    <submittedName>
        <fullName evidence="3">Phosphatase PAP2 family protein</fullName>
    </submittedName>
</protein>
<keyword evidence="1" id="KW-0812">Transmembrane</keyword>
<dbReference type="Proteomes" id="UP000585363">
    <property type="component" value="Unassembled WGS sequence"/>
</dbReference>
<name>A0A848MH27_9GAMM</name>
<dbReference type="SMART" id="SM00014">
    <property type="entry name" value="acidPPc"/>
    <property type="match status" value="1"/>
</dbReference>
<dbReference type="InterPro" id="IPR036938">
    <property type="entry name" value="PAP2/HPO_sf"/>
</dbReference>
<dbReference type="Pfam" id="PF01569">
    <property type="entry name" value="PAP2"/>
    <property type="match status" value="1"/>
</dbReference>
<dbReference type="AlphaFoldDB" id="A0A848MH27"/>
<comment type="caution">
    <text evidence="3">The sequence shown here is derived from an EMBL/GenBank/DDBJ whole genome shotgun (WGS) entry which is preliminary data.</text>
</comment>
<keyword evidence="1" id="KW-0472">Membrane</keyword>
<feature type="transmembrane region" description="Helical" evidence="1">
    <location>
        <begin position="12"/>
        <end position="30"/>
    </location>
</feature>
<dbReference type="EMBL" id="JAADJU010000001">
    <property type="protein sequence ID" value="NMP25674.1"/>
    <property type="molecule type" value="Genomic_DNA"/>
</dbReference>
<feature type="transmembrane region" description="Helical" evidence="1">
    <location>
        <begin position="128"/>
        <end position="146"/>
    </location>
</feature>
<organism evidence="3 4">
    <name type="scientific">Rouxiella aceris</name>
    <dbReference type="NCBI Taxonomy" id="2703884"/>
    <lineage>
        <taxon>Bacteria</taxon>
        <taxon>Pseudomonadati</taxon>
        <taxon>Pseudomonadota</taxon>
        <taxon>Gammaproteobacteria</taxon>
        <taxon>Enterobacterales</taxon>
        <taxon>Yersiniaceae</taxon>
        <taxon>Rouxiella</taxon>
    </lineage>
</organism>